<evidence type="ECO:0000313" key="2">
    <source>
        <dbReference type="Proteomes" id="UP001287286"/>
    </source>
</evidence>
<reference evidence="1 2" key="1">
    <citation type="journal article" date="2024" name="Microbiol. Resour. Announc.">
        <title>Genome annotations for the ascomycete fungi Trichoderma harzianum, Trichoderma aggressivum, and Purpureocillium lilacinum.</title>
        <authorList>
            <person name="Beijen E.P.W."/>
            <person name="Ohm R.A."/>
        </authorList>
    </citation>
    <scope>NUCLEOTIDE SEQUENCE [LARGE SCALE GENOMIC DNA]</scope>
    <source>
        <strain evidence="1 2">CBS 150709</strain>
    </source>
</reference>
<keyword evidence="2" id="KW-1185">Reference proteome</keyword>
<proteinExistence type="predicted"/>
<dbReference type="Proteomes" id="UP001287286">
    <property type="component" value="Unassembled WGS sequence"/>
</dbReference>
<dbReference type="EMBL" id="JAWRVI010000109">
    <property type="protein sequence ID" value="KAK4076890.1"/>
    <property type="molecule type" value="Genomic_DNA"/>
</dbReference>
<protein>
    <submittedName>
        <fullName evidence="1">Uncharacterized protein</fullName>
    </submittedName>
</protein>
<sequence>MTQWVGGFSPRIGGTWQRAAKYIATKEGAPDRIEHEPGAGVAAGAATAAPCPPNKHRDGVVPEVLSRLNHWSALTGGKVMEVAEMVVVLGMVDGDGADLVVGGGGGKAHLGLNSSCCTVVVDMDQKGIN</sequence>
<comment type="caution">
    <text evidence="1">The sequence shown here is derived from an EMBL/GenBank/DDBJ whole genome shotgun (WGS) entry which is preliminary data.</text>
</comment>
<organism evidence="1 2">
    <name type="scientific">Purpureocillium lilacinum</name>
    <name type="common">Paecilomyces lilacinus</name>
    <dbReference type="NCBI Taxonomy" id="33203"/>
    <lineage>
        <taxon>Eukaryota</taxon>
        <taxon>Fungi</taxon>
        <taxon>Dikarya</taxon>
        <taxon>Ascomycota</taxon>
        <taxon>Pezizomycotina</taxon>
        <taxon>Sordariomycetes</taxon>
        <taxon>Hypocreomycetidae</taxon>
        <taxon>Hypocreales</taxon>
        <taxon>Ophiocordycipitaceae</taxon>
        <taxon>Purpureocillium</taxon>
    </lineage>
</organism>
<evidence type="ECO:0000313" key="1">
    <source>
        <dbReference type="EMBL" id="KAK4076890.1"/>
    </source>
</evidence>
<accession>A0ABR0BH73</accession>
<gene>
    <name evidence="1" type="ORF">Purlil1_12514</name>
</gene>
<name>A0ABR0BH73_PURLI</name>